<evidence type="ECO:0000259" key="6">
    <source>
        <dbReference type="SMART" id="SM00858"/>
    </source>
</evidence>
<feature type="domain" description="SAF" evidence="6">
    <location>
        <begin position="212"/>
        <end position="274"/>
    </location>
</feature>
<dbReference type="Proteomes" id="UP001254257">
    <property type="component" value="Unassembled WGS sequence"/>
</dbReference>
<feature type="signal peptide" evidence="5">
    <location>
        <begin position="1"/>
        <end position="20"/>
    </location>
</feature>
<evidence type="ECO:0000313" key="8">
    <source>
        <dbReference type="Proteomes" id="UP001254257"/>
    </source>
</evidence>
<dbReference type="NCBIfam" id="TIGR03170">
    <property type="entry name" value="flgA_cterm"/>
    <property type="match status" value="1"/>
</dbReference>
<dbReference type="EMBL" id="JAWDID010000004">
    <property type="protein sequence ID" value="MDU0339193.1"/>
    <property type="molecule type" value="Genomic_DNA"/>
</dbReference>
<dbReference type="SMART" id="SM00858">
    <property type="entry name" value="SAF"/>
    <property type="match status" value="1"/>
</dbReference>
<dbReference type="Gene3D" id="3.90.1210.10">
    <property type="entry name" value="Antifreeze-like/N-acetylneuraminic acid synthase C-terminal domain"/>
    <property type="match status" value="1"/>
</dbReference>
<keyword evidence="8" id="KW-1185">Reference proteome</keyword>
<feature type="compositionally biased region" description="Gly residues" evidence="4">
    <location>
        <begin position="338"/>
        <end position="347"/>
    </location>
</feature>
<proteinExistence type="predicted"/>
<evidence type="ECO:0000256" key="5">
    <source>
        <dbReference type="SAM" id="SignalP"/>
    </source>
</evidence>
<evidence type="ECO:0000256" key="1">
    <source>
        <dbReference type="ARBA" id="ARBA00004418"/>
    </source>
</evidence>
<dbReference type="InterPro" id="IPR013974">
    <property type="entry name" value="SAF"/>
</dbReference>
<comment type="subcellular location">
    <subcellularLocation>
        <location evidence="1">Periplasm</location>
    </subcellularLocation>
</comment>
<protein>
    <submittedName>
        <fullName evidence="7">Flagellar basal body P-ring formation chaperone FlgA</fullName>
    </submittedName>
</protein>
<dbReference type="InterPro" id="IPR039246">
    <property type="entry name" value="Flagellar_FlgA"/>
</dbReference>
<evidence type="ECO:0000313" key="7">
    <source>
        <dbReference type="EMBL" id="MDU0339193.1"/>
    </source>
</evidence>
<keyword evidence="7" id="KW-0282">Flagellum</keyword>
<dbReference type="Pfam" id="PF13144">
    <property type="entry name" value="ChapFlgA"/>
    <property type="match status" value="1"/>
</dbReference>
<keyword evidence="3" id="KW-0574">Periplasm</keyword>
<evidence type="ECO:0000256" key="4">
    <source>
        <dbReference type="SAM" id="MobiDB-lite"/>
    </source>
</evidence>
<dbReference type="CDD" id="cd11614">
    <property type="entry name" value="SAF_CpaB_FlgA_like"/>
    <property type="match status" value="1"/>
</dbReference>
<feature type="region of interest" description="Disordered" evidence="4">
    <location>
        <begin position="325"/>
        <end position="347"/>
    </location>
</feature>
<evidence type="ECO:0000256" key="3">
    <source>
        <dbReference type="ARBA" id="ARBA00022764"/>
    </source>
</evidence>
<dbReference type="PANTHER" id="PTHR36307">
    <property type="entry name" value="FLAGELLA BASAL BODY P-RING FORMATION PROTEIN FLGA"/>
    <property type="match status" value="1"/>
</dbReference>
<keyword evidence="2 5" id="KW-0732">Signal</keyword>
<comment type="caution">
    <text evidence="7">The sequence shown here is derived from an EMBL/GenBank/DDBJ whole genome shotgun (WGS) entry which is preliminary data.</text>
</comment>
<sequence>MMRSILLVAAFGFGVELANAEPAGQGSAAQAAAPASVPLSVAGKPRLRPDLTLTRDIVSFGDLIAGLSPQDGALPAFRAPALGETGTIQVARILDAALKNGILREALDLDSQGLAQVVVTRAARRITGQDIESAVKTALLERFGFDARAFALVFDGGAPSVAVEPELSGEMVALDLTYDARARRVIGRLAVPGSAATRLKPVRVSGLLVETVDVVVPMRPIARGETLTAGDVMVERRPRDVGANDQLSEMRAAIGKVAKRSLLAGVALRGSDVQREEIVGRGEMVTLVYEARGVLISLRGRANEAGAMGDVISVTNPNSKRVLQGTVSGPGRINVSPPGGGHVAAAR</sequence>
<evidence type="ECO:0000256" key="2">
    <source>
        <dbReference type="ARBA" id="ARBA00022729"/>
    </source>
</evidence>
<keyword evidence="7" id="KW-0966">Cell projection</keyword>
<reference evidence="7 8" key="1">
    <citation type="submission" date="2023-09" db="EMBL/GenBank/DDBJ databases">
        <title>Whole genome shotgun sequencing (WGS) of Bosea sp. ZW T0_25, isolated from stored onions (Allium cepa).</title>
        <authorList>
            <person name="Stoll D.A."/>
            <person name="Huch M."/>
        </authorList>
    </citation>
    <scope>NUCLEOTIDE SEQUENCE [LARGE SCALE GENOMIC DNA]</scope>
    <source>
        <strain evidence="7 8">ZW T0_25</strain>
    </source>
</reference>
<accession>A0ABU3S321</accession>
<dbReference type="Gene3D" id="2.30.30.760">
    <property type="match status" value="1"/>
</dbReference>
<dbReference type="RefSeq" id="WP_316017105.1">
    <property type="nucleotide sequence ID" value="NZ_JAWDID010000004.1"/>
</dbReference>
<organism evidence="7 8">
    <name type="scientific">Bosea rubneri</name>
    <dbReference type="NCBI Taxonomy" id="3075434"/>
    <lineage>
        <taxon>Bacteria</taxon>
        <taxon>Pseudomonadati</taxon>
        <taxon>Pseudomonadota</taxon>
        <taxon>Alphaproteobacteria</taxon>
        <taxon>Hyphomicrobiales</taxon>
        <taxon>Boseaceae</taxon>
        <taxon>Bosea</taxon>
    </lineage>
</organism>
<dbReference type="InterPro" id="IPR017585">
    <property type="entry name" value="SAF_FlgA"/>
</dbReference>
<name>A0ABU3S321_9HYPH</name>
<dbReference type="PANTHER" id="PTHR36307:SF1">
    <property type="entry name" value="FLAGELLA BASAL BODY P-RING FORMATION PROTEIN FLGA"/>
    <property type="match status" value="1"/>
</dbReference>
<gene>
    <name evidence="7" type="primary">flgA</name>
    <name evidence="7" type="ORF">RKE40_04855</name>
</gene>
<feature type="chain" id="PRO_5047297991" evidence="5">
    <location>
        <begin position="21"/>
        <end position="347"/>
    </location>
</feature>
<keyword evidence="7" id="KW-0969">Cilium</keyword>